<sequence length="131" mass="14322">GDDTGGGSFHESPPRPPLATPTSSPTVGVAEEPLTLTSLLALFPTCLQRIATLEAELKATKILHRDTVVLFSRRIKKLESKLKTKKRKLVLSDSENKEEARQSQEFDALLYLDNASLHNPSDTTTPSKPAN</sequence>
<keyword evidence="1" id="KW-0175">Coiled coil</keyword>
<protein>
    <submittedName>
        <fullName evidence="3">Uncharacterized protein</fullName>
    </submittedName>
</protein>
<feature type="region of interest" description="Disordered" evidence="2">
    <location>
        <begin position="1"/>
        <end position="28"/>
    </location>
</feature>
<dbReference type="EMBL" id="BKCJ011127435">
    <property type="protein sequence ID" value="GFC90644.1"/>
    <property type="molecule type" value="Genomic_DNA"/>
</dbReference>
<feature type="non-terminal residue" evidence="3">
    <location>
        <position position="1"/>
    </location>
</feature>
<comment type="caution">
    <text evidence="3">The sequence shown here is derived from an EMBL/GenBank/DDBJ whole genome shotgun (WGS) entry which is preliminary data.</text>
</comment>
<feature type="coiled-coil region" evidence="1">
    <location>
        <begin position="68"/>
        <end position="95"/>
    </location>
</feature>
<accession>A0A699RZT9</accession>
<evidence type="ECO:0000256" key="2">
    <source>
        <dbReference type="SAM" id="MobiDB-lite"/>
    </source>
</evidence>
<evidence type="ECO:0000256" key="1">
    <source>
        <dbReference type="SAM" id="Coils"/>
    </source>
</evidence>
<evidence type="ECO:0000313" key="3">
    <source>
        <dbReference type="EMBL" id="GFC90644.1"/>
    </source>
</evidence>
<organism evidence="3">
    <name type="scientific">Tanacetum cinerariifolium</name>
    <name type="common">Dalmatian daisy</name>
    <name type="synonym">Chrysanthemum cinerariifolium</name>
    <dbReference type="NCBI Taxonomy" id="118510"/>
    <lineage>
        <taxon>Eukaryota</taxon>
        <taxon>Viridiplantae</taxon>
        <taxon>Streptophyta</taxon>
        <taxon>Embryophyta</taxon>
        <taxon>Tracheophyta</taxon>
        <taxon>Spermatophyta</taxon>
        <taxon>Magnoliopsida</taxon>
        <taxon>eudicotyledons</taxon>
        <taxon>Gunneridae</taxon>
        <taxon>Pentapetalae</taxon>
        <taxon>asterids</taxon>
        <taxon>campanulids</taxon>
        <taxon>Asterales</taxon>
        <taxon>Asteraceae</taxon>
        <taxon>Asteroideae</taxon>
        <taxon>Anthemideae</taxon>
        <taxon>Anthemidinae</taxon>
        <taxon>Tanacetum</taxon>
    </lineage>
</organism>
<reference evidence="3" key="1">
    <citation type="journal article" date="2019" name="Sci. Rep.">
        <title>Draft genome of Tanacetum cinerariifolium, the natural source of mosquito coil.</title>
        <authorList>
            <person name="Yamashiro T."/>
            <person name="Shiraishi A."/>
            <person name="Satake H."/>
            <person name="Nakayama K."/>
        </authorList>
    </citation>
    <scope>NUCLEOTIDE SEQUENCE</scope>
</reference>
<dbReference type="AlphaFoldDB" id="A0A699RZT9"/>
<name>A0A699RZT9_TANCI</name>
<gene>
    <name evidence="3" type="ORF">Tci_862614</name>
</gene>
<proteinExistence type="predicted"/>